<gene>
    <name evidence="2" type="ORF">cyc_03197</name>
</gene>
<reference evidence="2 3" key="1">
    <citation type="journal article" date="2016" name="BMC Genomics">
        <title>Comparative genomics reveals Cyclospora cayetanensis possesses coccidia-like metabolism and invasion components but unique surface antigens.</title>
        <authorList>
            <person name="Liu S."/>
            <person name="Wang L."/>
            <person name="Zheng H."/>
            <person name="Xu Z."/>
            <person name="Roellig D.M."/>
            <person name="Li N."/>
            <person name="Frace M.A."/>
            <person name="Tang K."/>
            <person name="Arrowood M.J."/>
            <person name="Moss D.M."/>
            <person name="Zhang L."/>
            <person name="Feng Y."/>
            <person name="Xiao L."/>
        </authorList>
    </citation>
    <scope>NUCLEOTIDE SEQUENCE [LARGE SCALE GENOMIC DNA]</scope>
    <source>
        <strain evidence="2 3">CHN_HEN01</strain>
    </source>
</reference>
<comment type="caution">
    <text evidence="2">The sequence shown here is derived from an EMBL/GenBank/DDBJ whole genome shotgun (WGS) entry which is preliminary data.</text>
</comment>
<feature type="compositionally biased region" description="Polar residues" evidence="1">
    <location>
        <begin position="43"/>
        <end position="52"/>
    </location>
</feature>
<dbReference type="VEuPathDB" id="ToxoDB:cyc_03197"/>
<dbReference type="Proteomes" id="UP000095192">
    <property type="component" value="Unassembled WGS sequence"/>
</dbReference>
<feature type="region of interest" description="Disordered" evidence="1">
    <location>
        <begin position="43"/>
        <end position="87"/>
    </location>
</feature>
<organism evidence="2 3">
    <name type="scientific">Cyclospora cayetanensis</name>
    <dbReference type="NCBI Taxonomy" id="88456"/>
    <lineage>
        <taxon>Eukaryota</taxon>
        <taxon>Sar</taxon>
        <taxon>Alveolata</taxon>
        <taxon>Apicomplexa</taxon>
        <taxon>Conoidasida</taxon>
        <taxon>Coccidia</taxon>
        <taxon>Eucoccidiorida</taxon>
        <taxon>Eimeriorina</taxon>
        <taxon>Eimeriidae</taxon>
        <taxon>Cyclospora</taxon>
    </lineage>
</organism>
<dbReference type="InParanoid" id="A0A1D3D9M3"/>
<evidence type="ECO:0000256" key="1">
    <source>
        <dbReference type="SAM" id="MobiDB-lite"/>
    </source>
</evidence>
<proteinExistence type="predicted"/>
<name>A0A1D3D9M3_9EIME</name>
<evidence type="ECO:0000313" key="3">
    <source>
        <dbReference type="Proteomes" id="UP000095192"/>
    </source>
</evidence>
<dbReference type="EMBL" id="JROU02000188">
    <property type="protein sequence ID" value="OEH80132.1"/>
    <property type="molecule type" value="Genomic_DNA"/>
</dbReference>
<protein>
    <submittedName>
        <fullName evidence="2">Uncharacterized protein</fullName>
    </submittedName>
</protein>
<accession>A0A1D3D9M3</accession>
<dbReference type="AlphaFoldDB" id="A0A1D3D9M3"/>
<keyword evidence="3" id="KW-1185">Reference proteome</keyword>
<sequence length="87" mass="9436">MTRSDTQRRGDCVPNGAVACKQKKKCLPHRLACCWGARRQLSVNPKRSSPEGTTAMEGRRRVKEKGLDPTRITDSVAADSTAPGGLL</sequence>
<evidence type="ECO:0000313" key="2">
    <source>
        <dbReference type="EMBL" id="OEH80132.1"/>
    </source>
</evidence>